<accession>A0A9N9B467</accession>
<dbReference type="EMBL" id="CAJVPL010001141">
    <property type="protein sequence ID" value="CAG8554963.1"/>
    <property type="molecule type" value="Genomic_DNA"/>
</dbReference>
<dbReference type="Gene3D" id="3.40.50.150">
    <property type="entry name" value="Vaccinia Virus protein VP39"/>
    <property type="match status" value="1"/>
</dbReference>
<evidence type="ECO:0000256" key="2">
    <source>
        <dbReference type="ARBA" id="ARBA00022679"/>
    </source>
</evidence>
<keyword evidence="5" id="KW-1185">Reference proteome</keyword>
<sequence>MTGISMPNGEQELANLSLLCGKVFGHENFLTIIARISKTASNQGKYFAPSCDFVVCYAKNKSHISTSDFYDEVDEDLYAKEDEKGRYRDDIALFQSSLETRLNLRYYIQCPDGSLVIPPGSTLPQQKKEGVPVSIFKETKKSPLLDQDGTRSKYNVYVKSYLETRKDKGVKPRNFLIDKNFLNRRGTDYLKTLGLDFPYSKPKELIIHLLEKVHLAKDAIVLDFFAGSGTTGEAVLELNREEKSQRKFILCTNNEGQIAEEVCYPRLRKVIKGYVKKNKADEMIKGLEGNLQYFQTDLISVENLLNISDEKRHELTEKAG</sequence>
<proteinExistence type="predicted"/>
<dbReference type="OrthoDB" id="2424099at2759"/>
<dbReference type="GO" id="GO:0008170">
    <property type="term" value="F:N-methyltransferase activity"/>
    <property type="evidence" value="ECO:0007669"/>
    <property type="project" value="InterPro"/>
</dbReference>
<evidence type="ECO:0000313" key="5">
    <source>
        <dbReference type="Proteomes" id="UP000789831"/>
    </source>
</evidence>
<keyword evidence="2" id="KW-0808">Transferase</keyword>
<dbReference type="InterPro" id="IPR029063">
    <property type="entry name" value="SAM-dependent_MTases_sf"/>
</dbReference>
<keyword evidence="1" id="KW-0489">Methyltransferase</keyword>
<evidence type="ECO:0000259" key="3">
    <source>
        <dbReference type="Pfam" id="PF01555"/>
    </source>
</evidence>
<feature type="domain" description="DNA methylase N-4/N-6" evidence="3">
    <location>
        <begin position="8"/>
        <end position="255"/>
    </location>
</feature>
<name>A0A9N9B467_9GLOM</name>
<comment type="caution">
    <text evidence="4">The sequence shown here is derived from an EMBL/GenBank/DDBJ whole genome shotgun (WGS) entry which is preliminary data.</text>
</comment>
<protein>
    <submittedName>
        <fullName evidence="4">2665_t:CDS:1</fullName>
    </submittedName>
</protein>
<dbReference type="GO" id="GO:0032259">
    <property type="term" value="P:methylation"/>
    <property type="evidence" value="ECO:0007669"/>
    <property type="project" value="UniProtKB-KW"/>
</dbReference>
<evidence type="ECO:0000313" key="4">
    <source>
        <dbReference type="EMBL" id="CAG8554963.1"/>
    </source>
</evidence>
<evidence type="ECO:0000256" key="1">
    <source>
        <dbReference type="ARBA" id="ARBA00022603"/>
    </source>
</evidence>
<reference evidence="4" key="1">
    <citation type="submission" date="2021-06" db="EMBL/GenBank/DDBJ databases">
        <authorList>
            <person name="Kallberg Y."/>
            <person name="Tangrot J."/>
            <person name="Rosling A."/>
        </authorList>
    </citation>
    <scope>NUCLEOTIDE SEQUENCE</scope>
    <source>
        <strain evidence="4">MT106</strain>
    </source>
</reference>
<dbReference type="GO" id="GO:0003677">
    <property type="term" value="F:DNA binding"/>
    <property type="evidence" value="ECO:0007669"/>
    <property type="project" value="InterPro"/>
</dbReference>
<dbReference type="Pfam" id="PF01555">
    <property type="entry name" value="N6_N4_Mtase"/>
    <property type="match status" value="1"/>
</dbReference>
<dbReference type="Proteomes" id="UP000789831">
    <property type="component" value="Unassembled WGS sequence"/>
</dbReference>
<organism evidence="4 5">
    <name type="scientific">Ambispora gerdemannii</name>
    <dbReference type="NCBI Taxonomy" id="144530"/>
    <lineage>
        <taxon>Eukaryota</taxon>
        <taxon>Fungi</taxon>
        <taxon>Fungi incertae sedis</taxon>
        <taxon>Mucoromycota</taxon>
        <taxon>Glomeromycotina</taxon>
        <taxon>Glomeromycetes</taxon>
        <taxon>Archaeosporales</taxon>
        <taxon>Ambisporaceae</taxon>
        <taxon>Ambispora</taxon>
    </lineage>
</organism>
<dbReference type="AlphaFoldDB" id="A0A9N9B467"/>
<dbReference type="SUPFAM" id="SSF53335">
    <property type="entry name" value="S-adenosyl-L-methionine-dependent methyltransferases"/>
    <property type="match status" value="1"/>
</dbReference>
<gene>
    <name evidence="4" type="ORF">AGERDE_LOCUS6861</name>
</gene>
<dbReference type="InterPro" id="IPR002941">
    <property type="entry name" value="DNA_methylase_N4/N6"/>
</dbReference>